<gene>
    <name evidence="3" type="ORF">SPSC_05324</name>
</gene>
<dbReference type="AlphaFoldDB" id="A0A127ZH23"/>
<dbReference type="EMBL" id="LK056686">
    <property type="protein sequence ID" value="CDU25431.1"/>
    <property type="molecule type" value="Genomic_DNA"/>
</dbReference>
<reference evidence="3" key="1">
    <citation type="submission" date="2014-06" db="EMBL/GenBank/DDBJ databases">
        <authorList>
            <person name="Ju J."/>
            <person name="Zhang J."/>
        </authorList>
    </citation>
    <scope>NUCLEOTIDE SEQUENCE</scope>
    <source>
        <strain evidence="3">SscI8</strain>
    </source>
</reference>
<name>A0A127ZH23_9BASI</name>
<organism evidence="3">
    <name type="scientific">Sporisorium scitamineum</name>
    <dbReference type="NCBI Taxonomy" id="49012"/>
    <lineage>
        <taxon>Eukaryota</taxon>
        <taxon>Fungi</taxon>
        <taxon>Dikarya</taxon>
        <taxon>Basidiomycota</taxon>
        <taxon>Ustilaginomycotina</taxon>
        <taxon>Ustilaginomycetes</taxon>
        <taxon>Ustilaginales</taxon>
        <taxon>Ustilaginaceae</taxon>
        <taxon>Sporisorium</taxon>
    </lineage>
</organism>
<accession>A0A127ZH23</accession>
<sequence length="298" mass="33252">MKLRGIWVFCALTLPLVSLSLAVSPPSSPPSSPNAFKQLQAASHQTSSSRTETDGSEYAPSSSDATLAISEHAPGASDVSADATHRHPPRDMETETLPATADPSKKTKQIIRFSPPRQLALLPRPSGFRPFQREASRQALWQLEAGPSRPSTSGTVHLNVLPLAWRSPFQGVIQNALPTNRRYHSWWLAYQEAHAGPWPKIFGPRGGTSSANSMMEYKRYVLRIHALDTARRNVLGDRSFRLSKADFFRLKRGFHPWKDVPLKDLRKRAAWYQSLIEAEKEYAKEVEGILERVGTGSF</sequence>
<feature type="compositionally biased region" description="Basic and acidic residues" evidence="1">
    <location>
        <begin position="83"/>
        <end position="93"/>
    </location>
</feature>
<evidence type="ECO:0000256" key="1">
    <source>
        <dbReference type="SAM" id="MobiDB-lite"/>
    </source>
</evidence>
<proteinExistence type="predicted"/>
<feature type="chain" id="PRO_5007281334" evidence="2">
    <location>
        <begin position="23"/>
        <end position="298"/>
    </location>
</feature>
<keyword evidence="2" id="KW-0732">Signal</keyword>
<evidence type="ECO:0000313" key="3">
    <source>
        <dbReference type="EMBL" id="CDU25431.1"/>
    </source>
</evidence>
<evidence type="ECO:0000256" key="2">
    <source>
        <dbReference type="SAM" id="SignalP"/>
    </source>
</evidence>
<dbReference type="OrthoDB" id="10588931at2759"/>
<feature type="compositionally biased region" description="Polar residues" evidence="1">
    <location>
        <begin position="34"/>
        <end position="50"/>
    </location>
</feature>
<feature type="signal peptide" evidence="2">
    <location>
        <begin position="1"/>
        <end position="22"/>
    </location>
</feature>
<protein>
    <submittedName>
        <fullName evidence="3">Uncharacterized protein</fullName>
    </submittedName>
</protein>
<feature type="region of interest" description="Disordered" evidence="1">
    <location>
        <begin position="23"/>
        <end position="108"/>
    </location>
</feature>